<reference evidence="1" key="1">
    <citation type="submission" date="2013-07" db="EMBL/GenBank/DDBJ databases">
        <title>The genome of Eucalyptus grandis.</title>
        <authorList>
            <person name="Schmutz J."/>
            <person name="Hayes R."/>
            <person name="Myburg A."/>
            <person name="Tuskan G."/>
            <person name="Grattapaglia D."/>
            <person name="Rokhsar D.S."/>
        </authorList>
    </citation>
    <scope>NUCLEOTIDE SEQUENCE</scope>
    <source>
        <tissue evidence="1">Leaf extractions</tissue>
    </source>
</reference>
<dbReference type="InParanoid" id="A0A059BF49"/>
<dbReference type="AlphaFoldDB" id="A0A059BF49"/>
<name>A0A059BF49_EUCGR</name>
<gene>
    <name evidence="1" type="ORF">EUGRSUZ_G02330</name>
</gene>
<accession>A0A059BF49</accession>
<sequence>METDQRRPRSTFKVGRPRKLVKIRMDHDLSIQDSIQIKEASKLRASVNCGGRGAFDVLIVLASSPPSCLTKMCDPTSSIANNWTMKERFLGDGERGLDRVFRCLSNRLRFVEF</sequence>
<dbReference type="Gramene" id="KCW64748">
    <property type="protein sequence ID" value="KCW64748"/>
    <property type="gene ID" value="EUGRSUZ_G02330"/>
</dbReference>
<dbReference type="EMBL" id="KK198759">
    <property type="protein sequence ID" value="KCW64748.1"/>
    <property type="molecule type" value="Genomic_DNA"/>
</dbReference>
<protein>
    <submittedName>
        <fullName evidence="1">Uncharacterized protein</fullName>
    </submittedName>
</protein>
<evidence type="ECO:0000313" key="1">
    <source>
        <dbReference type="EMBL" id="KCW64748.1"/>
    </source>
</evidence>
<organism evidence="1">
    <name type="scientific">Eucalyptus grandis</name>
    <name type="common">Flooded gum</name>
    <dbReference type="NCBI Taxonomy" id="71139"/>
    <lineage>
        <taxon>Eukaryota</taxon>
        <taxon>Viridiplantae</taxon>
        <taxon>Streptophyta</taxon>
        <taxon>Embryophyta</taxon>
        <taxon>Tracheophyta</taxon>
        <taxon>Spermatophyta</taxon>
        <taxon>Magnoliopsida</taxon>
        <taxon>eudicotyledons</taxon>
        <taxon>Gunneridae</taxon>
        <taxon>Pentapetalae</taxon>
        <taxon>rosids</taxon>
        <taxon>malvids</taxon>
        <taxon>Myrtales</taxon>
        <taxon>Myrtaceae</taxon>
        <taxon>Myrtoideae</taxon>
        <taxon>Eucalypteae</taxon>
        <taxon>Eucalyptus</taxon>
    </lineage>
</organism>
<proteinExistence type="predicted"/>